<keyword evidence="9" id="KW-1185">Reference proteome</keyword>
<dbReference type="Gene3D" id="3.30.559.10">
    <property type="entry name" value="Chloramphenicol acetyltransferase-like domain"/>
    <property type="match status" value="1"/>
</dbReference>
<reference evidence="8" key="1">
    <citation type="submission" date="2021-03" db="EMBL/GenBank/DDBJ databases">
        <title>Leucobacter chromiisoli sp. nov., isolated from chromium-containing soil of chemical plant.</title>
        <authorList>
            <person name="Xu Z."/>
        </authorList>
    </citation>
    <scope>NUCLEOTIDE SEQUENCE</scope>
    <source>
        <strain evidence="8">A2</strain>
    </source>
</reference>
<comment type="similarity">
    <text evidence="2 4">Belongs to the 2-oxoacid dehydrogenase family.</text>
</comment>
<evidence type="ECO:0000256" key="1">
    <source>
        <dbReference type="ARBA" id="ARBA00001938"/>
    </source>
</evidence>
<evidence type="ECO:0000259" key="7">
    <source>
        <dbReference type="PROSITE" id="PS51826"/>
    </source>
</evidence>
<evidence type="ECO:0000313" key="9">
    <source>
        <dbReference type="Proteomes" id="UP000664398"/>
    </source>
</evidence>
<feature type="domain" description="Lipoyl-binding" evidence="6">
    <location>
        <begin position="2"/>
        <end position="77"/>
    </location>
</feature>
<evidence type="ECO:0000256" key="3">
    <source>
        <dbReference type="ARBA" id="ARBA00022823"/>
    </source>
</evidence>
<keyword evidence="3 4" id="KW-0450">Lipoyl</keyword>
<evidence type="ECO:0000256" key="2">
    <source>
        <dbReference type="ARBA" id="ARBA00007317"/>
    </source>
</evidence>
<dbReference type="InterPro" id="IPR011053">
    <property type="entry name" value="Single_hybrid_motif"/>
</dbReference>
<dbReference type="PROSITE" id="PS51826">
    <property type="entry name" value="PSBD"/>
    <property type="match status" value="1"/>
</dbReference>
<dbReference type="InterPro" id="IPR003016">
    <property type="entry name" value="2-oxoA_DH_lipoyl-BS"/>
</dbReference>
<feature type="compositionally biased region" description="Pro residues" evidence="5">
    <location>
        <begin position="108"/>
        <end position="124"/>
    </location>
</feature>
<dbReference type="SUPFAM" id="SSF51230">
    <property type="entry name" value="Single hybrid motif"/>
    <property type="match status" value="1"/>
</dbReference>
<dbReference type="EMBL" id="JAGDYL010000009">
    <property type="protein sequence ID" value="MBO1805076.1"/>
    <property type="molecule type" value="Genomic_DNA"/>
</dbReference>
<feature type="compositionally biased region" description="Low complexity" evidence="5">
    <location>
        <begin position="98"/>
        <end position="107"/>
    </location>
</feature>
<dbReference type="InterPro" id="IPR000089">
    <property type="entry name" value="Biotin_lipoyl"/>
</dbReference>
<feature type="region of interest" description="Disordered" evidence="5">
    <location>
        <begin position="98"/>
        <end position="129"/>
    </location>
</feature>
<dbReference type="Gene3D" id="2.40.50.100">
    <property type="match status" value="1"/>
</dbReference>
<dbReference type="InterPro" id="IPR004167">
    <property type="entry name" value="PSBD"/>
</dbReference>
<comment type="cofactor">
    <cofactor evidence="1 4">
        <name>(R)-lipoate</name>
        <dbReference type="ChEBI" id="CHEBI:83088"/>
    </cofactor>
</comment>
<organism evidence="8 9">
    <name type="scientific">Leucobacter ruminantium</name>
    <dbReference type="NCBI Taxonomy" id="1289170"/>
    <lineage>
        <taxon>Bacteria</taxon>
        <taxon>Bacillati</taxon>
        <taxon>Actinomycetota</taxon>
        <taxon>Actinomycetes</taxon>
        <taxon>Micrococcales</taxon>
        <taxon>Microbacteriaceae</taxon>
        <taxon>Leucobacter</taxon>
    </lineage>
</organism>
<dbReference type="PANTHER" id="PTHR23151:SF90">
    <property type="entry name" value="DIHYDROLIPOYLLYSINE-RESIDUE ACETYLTRANSFERASE COMPONENT OF PYRUVATE DEHYDROGENASE COMPLEX, MITOCHONDRIAL-RELATED"/>
    <property type="match status" value="1"/>
</dbReference>
<dbReference type="InterPro" id="IPR045257">
    <property type="entry name" value="E2/Pdx1"/>
</dbReference>
<feature type="region of interest" description="Disordered" evidence="5">
    <location>
        <begin position="189"/>
        <end position="224"/>
    </location>
</feature>
<comment type="caution">
    <text evidence="8">The sequence shown here is derived from an EMBL/GenBank/DDBJ whole genome shotgun (WGS) entry which is preliminary data.</text>
</comment>
<dbReference type="PANTHER" id="PTHR23151">
    <property type="entry name" value="DIHYDROLIPOAMIDE ACETYL/SUCCINYL-TRANSFERASE-RELATED"/>
    <property type="match status" value="1"/>
</dbReference>
<accession>A0A939LVA7</accession>
<dbReference type="Pfam" id="PF00198">
    <property type="entry name" value="2-oxoacid_dh"/>
    <property type="match status" value="1"/>
</dbReference>
<evidence type="ECO:0000256" key="5">
    <source>
        <dbReference type="SAM" id="MobiDB-lite"/>
    </source>
</evidence>
<dbReference type="Proteomes" id="UP000664398">
    <property type="component" value="Unassembled WGS sequence"/>
</dbReference>
<dbReference type="AlphaFoldDB" id="A0A939LVA7"/>
<dbReference type="GO" id="GO:0006086">
    <property type="term" value="P:pyruvate decarboxylation to acetyl-CoA"/>
    <property type="evidence" value="ECO:0007669"/>
    <property type="project" value="InterPro"/>
</dbReference>
<name>A0A939LVA7_9MICO</name>
<evidence type="ECO:0000256" key="4">
    <source>
        <dbReference type="RuleBase" id="RU003423"/>
    </source>
</evidence>
<dbReference type="Gene3D" id="4.10.320.10">
    <property type="entry name" value="E3-binding domain"/>
    <property type="match status" value="1"/>
</dbReference>
<evidence type="ECO:0000259" key="6">
    <source>
        <dbReference type="PROSITE" id="PS50968"/>
    </source>
</evidence>
<sequence length="441" mass="45193">MATVVYMPEVLANVTEAAISTWSVQEGDSVAAGDTLAEVETEKAVVDFASEHTGVVAKLLVAAGDNVAVGAPIAVLRGDGESDADVASAVSALGDGSATAVPAAEPAPAEPAPAPSTPPAPAPVAVPAQAAPAPAAPTYAAADGERRFASPLARRLAREHGLDTAGIVGSGPSGRIVRRDIERALAERATTQAPAPASEPTPAAPAGSLAAPSGLPARTSAAHTRMRKTIARRLTESKTTVPHYYVSADCRVDALLALRAEINAGRETRISVNDLVLKAIAKALVAVPEANVMWTDEEMLSFEDVNLAVAIATESGLVTPVIRGAASLSLDAVSREARGFAEAARENRIRPEMLEGGTFTVSNLGMFGVPEFSAILNPPQAGILAVGAAIRQPVAQGDEIAIASVMRVTLSADHRAIDGAVAARLVKKFQELIEQPLSILV</sequence>
<dbReference type="InterPro" id="IPR036625">
    <property type="entry name" value="E3-bd_dom_sf"/>
</dbReference>
<protein>
    <recommendedName>
        <fullName evidence="4">Dihydrolipoamide acetyltransferase component of pyruvate dehydrogenase complex</fullName>
        <ecNumber evidence="4">2.3.1.-</ecNumber>
    </recommendedName>
</protein>
<dbReference type="Pfam" id="PF00364">
    <property type="entry name" value="Biotin_lipoyl"/>
    <property type="match status" value="1"/>
</dbReference>
<keyword evidence="4" id="KW-0808">Transferase</keyword>
<dbReference type="EC" id="2.3.1.-" evidence="4"/>
<dbReference type="SUPFAM" id="SSF52777">
    <property type="entry name" value="CoA-dependent acyltransferases"/>
    <property type="match status" value="1"/>
</dbReference>
<dbReference type="SUPFAM" id="SSF47005">
    <property type="entry name" value="Peripheral subunit-binding domain of 2-oxo acid dehydrogenase complex"/>
    <property type="match status" value="1"/>
</dbReference>
<dbReference type="InterPro" id="IPR023213">
    <property type="entry name" value="CAT-like_dom_sf"/>
</dbReference>
<dbReference type="InterPro" id="IPR001078">
    <property type="entry name" value="2-oxoacid_DH_actylTfrase"/>
</dbReference>
<dbReference type="PROSITE" id="PS50968">
    <property type="entry name" value="BIOTINYL_LIPOYL"/>
    <property type="match status" value="1"/>
</dbReference>
<evidence type="ECO:0000313" key="8">
    <source>
        <dbReference type="EMBL" id="MBO1805076.1"/>
    </source>
</evidence>
<dbReference type="GO" id="GO:0016746">
    <property type="term" value="F:acyltransferase activity"/>
    <property type="evidence" value="ECO:0007669"/>
    <property type="project" value="UniProtKB-KW"/>
</dbReference>
<dbReference type="PROSITE" id="PS00189">
    <property type="entry name" value="LIPOYL"/>
    <property type="match status" value="1"/>
</dbReference>
<feature type="compositionally biased region" description="Low complexity" evidence="5">
    <location>
        <begin position="204"/>
        <end position="217"/>
    </location>
</feature>
<keyword evidence="4" id="KW-0012">Acyltransferase</keyword>
<dbReference type="GO" id="GO:0045254">
    <property type="term" value="C:pyruvate dehydrogenase complex"/>
    <property type="evidence" value="ECO:0007669"/>
    <property type="project" value="InterPro"/>
</dbReference>
<dbReference type="Pfam" id="PF02817">
    <property type="entry name" value="E3_binding"/>
    <property type="match status" value="1"/>
</dbReference>
<dbReference type="CDD" id="cd06849">
    <property type="entry name" value="lipoyl_domain"/>
    <property type="match status" value="1"/>
</dbReference>
<feature type="domain" description="Peripheral subunit-binding (PSBD)" evidence="7">
    <location>
        <begin position="148"/>
        <end position="185"/>
    </location>
</feature>
<proteinExistence type="inferred from homology"/>
<gene>
    <name evidence="8" type="ORF">J4H91_07055</name>
</gene>